<evidence type="ECO:0000256" key="4">
    <source>
        <dbReference type="ARBA" id="ARBA00022679"/>
    </source>
</evidence>
<evidence type="ECO:0000259" key="10">
    <source>
        <dbReference type="Pfam" id="PF01636"/>
    </source>
</evidence>
<evidence type="ECO:0000313" key="12">
    <source>
        <dbReference type="Proteomes" id="UP000199586"/>
    </source>
</evidence>
<evidence type="ECO:0000256" key="6">
    <source>
        <dbReference type="ARBA" id="ARBA00022777"/>
    </source>
</evidence>
<comment type="similarity">
    <text evidence="1">Belongs to the aminoglycoside phosphotransferase family.</text>
</comment>
<keyword evidence="5" id="KW-0547">Nucleotide-binding</keyword>
<comment type="catalytic activity">
    <reaction evidence="9">
        <text>kanamycin A + ATP = kanamycin 3'-phosphate + ADP + H(+)</text>
        <dbReference type="Rhea" id="RHEA:24256"/>
        <dbReference type="ChEBI" id="CHEBI:15378"/>
        <dbReference type="ChEBI" id="CHEBI:30616"/>
        <dbReference type="ChEBI" id="CHEBI:57909"/>
        <dbReference type="ChEBI" id="CHEBI:58214"/>
        <dbReference type="ChEBI" id="CHEBI:456216"/>
        <dbReference type="EC" id="2.7.1.95"/>
    </reaction>
</comment>
<dbReference type="InterPro" id="IPR011009">
    <property type="entry name" value="Kinase-like_dom_sf"/>
</dbReference>
<dbReference type="STRING" id="634430.SAMN04488241_10522"/>
<dbReference type="PANTHER" id="PTHR21310">
    <property type="entry name" value="AMINOGLYCOSIDE PHOSPHOTRANSFERASE-RELATED-RELATED"/>
    <property type="match status" value="1"/>
</dbReference>
<protein>
    <recommendedName>
        <fullName evidence="3">Aminoglycoside 3'-phosphotransferase</fullName>
        <ecNumber evidence="2">2.7.1.95</ecNumber>
    </recommendedName>
</protein>
<proteinExistence type="inferred from homology"/>
<evidence type="ECO:0000313" key="11">
    <source>
        <dbReference type="EMBL" id="SFP66651.1"/>
    </source>
</evidence>
<sequence>MIDADGAWLLMSALAGQTAYQCLADATSAVARGEVVDALARDLSALHALPAAECPLDSGAAVRLVQARARIDAGLVDEDDFGEARAGWDAEQVWDELTRLRPRDDDRVVTHGDYSLDNILMANGRVVGLIDLGRVGMADRYQDLAILADCLDEFDDDLRDRLFATYGIAEPDTDRLDFHLCLDEMF</sequence>
<keyword evidence="6" id="KW-0418">Kinase</keyword>
<keyword evidence="12" id="KW-1185">Reference proteome</keyword>
<evidence type="ECO:0000256" key="9">
    <source>
        <dbReference type="ARBA" id="ARBA00048925"/>
    </source>
</evidence>
<evidence type="ECO:0000256" key="3">
    <source>
        <dbReference type="ARBA" id="ARBA00017903"/>
    </source>
</evidence>
<dbReference type="AlphaFoldDB" id="A0A1I5S7I3"/>
<accession>A0A1I5S7I3</accession>
<dbReference type="Pfam" id="PF01636">
    <property type="entry name" value="APH"/>
    <property type="match status" value="1"/>
</dbReference>
<dbReference type="InterPro" id="IPR024165">
    <property type="entry name" value="Kan/Strep_kinase"/>
</dbReference>
<evidence type="ECO:0000256" key="5">
    <source>
        <dbReference type="ARBA" id="ARBA00022741"/>
    </source>
</evidence>
<organism evidence="11 12">
    <name type="scientific">Sphingomonas rubra</name>
    <dbReference type="NCBI Taxonomy" id="634430"/>
    <lineage>
        <taxon>Bacteria</taxon>
        <taxon>Pseudomonadati</taxon>
        <taxon>Pseudomonadota</taxon>
        <taxon>Alphaproteobacteria</taxon>
        <taxon>Sphingomonadales</taxon>
        <taxon>Sphingomonadaceae</taxon>
        <taxon>Sphingomonas</taxon>
    </lineage>
</organism>
<dbReference type="CDD" id="cd05150">
    <property type="entry name" value="APH"/>
    <property type="match status" value="1"/>
</dbReference>
<keyword evidence="4 11" id="KW-0808">Transferase</keyword>
<keyword evidence="7" id="KW-0067">ATP-binding</keyword>
<dbReference type="GO" id="GO:0046677">
    <property type="term" value="P:response to antibiotic"/>
    <property type="evidence" value="ECO:0007669"/>
    <property type="project" value="UniProtKB-KW"/>
</dbReference>
<keyword evidence="8" id="KW-0046">Antibiotic resistance</keyword>
<name>A0A1I5S7I3_9SPHN</name>
<dbReference type="SUPFAM" id="SSF56112">
    <property type="entry name" value="Protein kinase-like (PK-like)"/>
    <property type="match status" value="1"/>
</dbReference>
<reference evidence="11 12" key="1">
    <citation type="submission" date="2016-10" db="EMBL/GenBank/DDBJ databases">
        <authorList>
            <person name="de Groot N.N."/>
        </authorList>
    </citation>
    <scope>NUCLEOTIDE SEQUENCE [LARGE SCALE GENOMIC DNA]</scope>
    <source>
        <strain evidence="11 12">CGMCC 1.9113</strain>
    </source>
</reference>
<dbReference type="EMBL" id="FOXP01000005">
    <property type="protein sequence ID" value="SFP66651.1"/>
    <property type="molecule type" value="Genomic_DNA"/>
</dbReference>
<feature type="domain" description="Aminoglycoside phosphotransferase" evidence="10">
    <location>
        <begin position="7"/>
        <end position="178"/>
    </location>
</feature>
<dbReference type="NCBIfam" id="NF033068">
    <property type="entry name" value="APH_3p"/>
    <property type="match status" value="1"/>
</dbReference>
<dbReference type="EC" id="2.7.1.95" evidence="2"/>
<dbReference type="GO" id="GO:0008910">
    <property type="term" value="F:kanamycin kinase activity"/>
    <property type="evidence" value="ECO:0007669"/>
    <property type="project" value="UniProtKB-EC"/>
</dbReference>
<evidence type="ECO:0000256" key="7">
    <source>
        <dbReference type="ARBA" id="ARBA00022840"/>
    </source>
</evidence>
<gene>
    <name evidence="11" type="ORF">SAMN04488241_10522</name>
</gene>
<evidence type="ECO:0000256" key="1">
    <source>
        <dbReference type="ARBA" id="ARBA00006219"/>
    </source>
</evidence>
<dbReference type="PANTHER" id="PTHR21310:SF41">
    <property type="entry name" value="3'-PHOSPHOTRANSFERASE, PUTATIVE-RELATED"/>
    <property type="match status" value="1"/>
</dbReference>
<evidence type="ECO:0000256" key="8">
    <source>
        <dbReference type="ARBA" id="ARBA00023251"/>
    </source>
</evidence>
<dbReference type="InterPro" id="IPR051678">
    <property type="entry name" value="AGP_Transferase"/>
</dbReference>
<dbReference type="InterPro" id="IPR002575">
    <property type="entry name" value="Aminoglycoside_PTrfase"/>
</dbReference>
<dbReference type="Gene3D" id="3.90.1200.10">
    <property type="match status" value="1"/>
</dbReference>
<dbReference type="Proteomes" id="UP000199586">
    <property type="component" value="Unassembled WGS sequence"/>
</dbReference>
<dbReference type="GO" id="GO:0005524">
    <property type="term" value="F:ATP binding"/>
    <property type="evidence" value="ECO:0007669"/>
    <property type="project" value="UniProtKB-KW"/>
</dbReference>
<evidence type="ECO:0000256" key="2">
    <source>
        <dbReference type="ARBA" id="ARBA00012193"/>
    </source>
</evidence>